<protein>
    <submittedName>
        <fullName evidence="1">Uncharacterized protein</fullName>
    </submittedName>
</protein>
<dbReference type="Proteomes" id="UP000178417">
    <property type="component" value="Unassembled WGS sequence"/>
</dbReference>
<name>A0A1F4STM2_UNCSA</name>
<accession>A0A1F4STM2</accession>
<dbReference type="STRING" id="1802579.A2310_04155"/>
<comment type="caution">
    <text evidence="1">The sequence shown here is derived from an EMBL/GenBank/DDBJ whole genome shotgun (WGS) entry which is preliminary data.</text>
</comment>
<proteinExistence type="predicted"/>
<dbReference type="AlphaFoldDB" id="A0A1F4STM2"/>
<organism evidence="1 2">
    <name type="scientific">candidate division WOR-1 bacterium RIFOXYB2_FULL_37_13</name>
    <dbReference type="NCBI Taxonomy" id="1802579"/>
    <lineage>
        <taxon>Bacteria</taxon>
        <taxon>Bacillati</taxon>
        <taxon>Saganbacteria</taxon>
    </lineage>
</organism>
<evidence type="ECO:0000313" key="1">
    <source>
        <dbReference type="EMBL" id="OGC23792.1"/>
    </source>
</evidence>
<dbReference type="EMBL" id="MEUB01000014">
    <property type="protein sequence ID" value="OGC23792.1"/>
    <property type="molecule type" value="Genomic_DNA"/>
</dbReference>
<evidence type="ECO:0000313" key="2">
    <source>
        <dbReference type="Proteomes" id="UP000178417"/>
    </source>
</evidence>
<gene>
    <name evidence="1" type="ORF">A2310_04155</name>
</gene>
<reference evidence="1 2" key="1">
    <citation type="journal article" date="2016" name="Nat. Commun.">
        <title>Thousands of microbial genomes shed light on interconnected biogeochemical processes in an aquifer system.</title>
        <authorList>
            <person name="Anantharaman K."/>
            <person name="Brown C.T."/>
            <person name="Hug L.A."/>
            <person name="Sharon I."/>
            <person name="Castelle C.J."/>
            <person name="Probst A.J."/>
            <person name="Thomas B.C."/>
            <person name="Singh A."/>
            <person name="Wilkins M.J."/>
            <person name="Karaoz U."/>
            <person name="Brodie E.L."/>
            <person name="Williams K.H."/>
            <person name="Hubbard S.S."/>
            <person name="Banfield J.F."/>
        </authorList>
    </citation>
    <scope>NUCLEOTIDE SEQUENCE [LARGE SCALE GENOMIC DNA]</scope>
</reference>
<sequence length="71" mass="7858">MITINEKTGTISVTKDSLGFQYLQNYELRGAILSYLFSNIARTSSFSIYSEASSSIINANINEGEPLEVVF</sequence>